<dbReference type="EMBL" id="CAJVQB010102415">
    <property type="protein sequence ID" value="CAG8850710.1"/>
    <property type="molecule type" value="Genomic_DNA"/>
</dbReference>
<evidence type="ECO:0000313" key="3">
    <source>
        <dbReference type="Proteomes" id="UP000789901"/>
    </source>
</evidence>
<dbReference type="Proteomes" id="UP000789901">
    <property type="component" value="Unassembled WGS sequence"/>
</dbReference>
<sequence length="69" mass="7836">SNEEYESDDLIPNSSDDDLILDSSDDDYNFREDDYFQKNDYVGANLVISHLFAASAASFEKKKCPATYI</sequence>
<evidence type="ECO:0000313" key="2">
    <source>
        <dbReference type="EMBL" id="CAG8850710.1"/>
    </source>
</evidence>
<protein>
    <submittedName>
        <fullName evidence="2">38348_t:CDS:1</fullName>
    </submittedName>
</protein>
<feature type="region of interest" description="Disordered" evidence="1">
    <location>
        <begin position="1"/>
        <end position="25"/>
    </location>
</feature>
<feature type="non-terminal residue" evidence="2">
    <location>
        <position position="1"/>
    </location>
</feature>
<organism evidence="2 3">
    <name type="scientific">Gigaspora margarita</name>
    <dbReference type="NCBI Taxonomy" id="4874"/>
    <lineage>
        <taxon>Eukaryota</taxon>
        <taxon>Fungi</taxon>
        <taxon>Fungi incertae sedis</taxon>
        <taxon>Mucoromycota</taxon>
        <taxon>Glomeromycotina</taxon>
        <taxon>Glomeromycetes</taxon>
        <taxon>Diversisporales</taxon>
        <taxon>Gigasporaceae</taxon>
        <taxon>Gigaspora</taxon>
    </lineage>
</organism>
<name>A0ABN7X9G8_GIGMA</name>
<gene>
    <name evidence="2" type="ORF">GMARGA_LOCUS40353</name>
</gene>
<reference evidence="2 3" key="1">
    <citation type="submission" date="2021-06" db="EMBL/GenBank/DDBJ databases">
        <authorList>
            <person name="Kallberg Y."/>
            <person name="Tangrot J."/>
            <person name="Rosling A."/>
        </authorList>
    </citation>
    <scope>NUCLEOTIDE SEQUENCE [LARGE SCALE GENOMIC DNA]</scope>
    <source>
        <strain evidence="2 3">120-4 pot B 10/14</strain>
    </source>
</reference>
<keyword evidence="3" id="KW-1185">Reference proteome</keyword>
<proteinExistence type="predicted"/>
<accession>A0ABN7X9G8</accession>
<comment type="caution">
    <text evidence="2">The sequence shown here is derived from an EMBL/GenBank/DDBJ whole genome shotgun (WGS) entry which is preliminary data.</text>
</comment>
<evidence type="ECO:0000256" key="1">
    <source>
        <dbReference type="SAM" id="MobiDB-lite"/>
    </source>
</evidence>